<evidence type="ECO:0000313" key="1">
    <source>
        <dbReference type="EMBL" id="MCL7029000.1"/>
    </source>
</evidence>
<gene>
    <name evidence="1" type="ORF">MKW94_023869</name>
</gene>
<dbReference type="Proteomes" id="UP001177140">
    <property type="component" value="Unassembled WGS sequence"/>
</dbReference>
<organism evidence="1 2">
    <name type="scientific">Papaver nudicaule</name>
    <name type="common">Iceland poppy</name>
    <dbReference type="NCBI Taxonomy" id="74823"/>
    <lineage>
        <taxon>Eukaryota</taxon>
        <taxon>Viridiplantae</taxon>
        <taxon>Streptophyta</taxon>
        <taxon>Embryophyta</taxon>
        <taxon>Tracheophyta</taxon>
        <taxon>Spermatophyta</taxon>
        <taxon>Magnoliopsida</taxon>
        <taxon>Ranunculales</taxon>
        <taxon>Papaveraceae</taxon>
        <taxon>Papaveroideae</taxon>
        <taxon>Papaver</taxon>
    </lineage>
</organism>
<name>A0AA41UZT5_PAPNU</name>
<sequence length="108" mass="12842">DPEDDYKPFQSVELMEIDGRIAVVDSMWSYENCVRVMHEDASGNIEWKAEDIYIPYTWNVKRDPSIVALTGTNQVFIQPEYPECVFYYNRDREKYLQFPVSPDRDLYS</sequence>
<feature type="non-terminal residue" evidence="1">
    <location>
        <position position="1"/>
    </location>
</feature>
<comment type="caution">
    <text evidence="1">The sequence shown here is derived from an EMBL/GenBank/DDBJ whole genome shotgun (WGS) entry which is preliminary data.</text>
</comment>
<reference evidence="1" key="1">
    <citation type="submission" date="2022-03" db="EMBL/GenBank/DDBJ databases">
        <title>A functionally conserved STORR gene fusion in Papaver species that diverged 16.8 million years ago.</title>
        <authorList>
            <person name="Catania T."/>
        </authorList>
    </citation>
    <scope>NUCLEOTIDE SEQUENCE</scope>
    <source>
        <strain evidence="1">S-191538</strain>
    </source>
</reference>
<proteinExistence type="predicted"/>
<evidence type="ECO:0000313" key="2">
    <source>
        <dbReference type="Proteomes" id="UP001177140"/>
    </source>
</evidence>
<accession>A0AA41UZT5</accession>
<dbReference type="EMBL" id="JAJJMA010085765">
    <property type="protein sequence ID" value="MCL7029000.1"/>
    <property type="molecule type" value="Genomic_DNA"/>
</dbReference>
<protein>
    <submittedName>
        <fullName evidence="1">Uncharacterized protein</fullName>
    </submittedName>
</protein>
<dbReference type="AlphaFoldDB" id="A0AA41UZT5"/>
<keyword evidence="2" id="KW-1185">Reference proteome</keyword>